<dbReference type="Pfam" id="PF07992">
    <property type="entry name" value="Pyr_redox_2"/>
    <property type="match status" value="2"/>
</dbReference>
<evidence type="ECO:0000256" key="9">
    <source>
        <dbReference type="RuleBase" id="RU003691"/>
    </source>
</evidence>
<evidence type="ECO:0000256" key="8">
    <source>
        <dbReference type="ARBA" id="ARBA00023284"/>
    </source>
</evidence>
<dbReference type="EMBL" id="HG805851">
    <property type="protein sequence ID" value="CDW53378.1"/>
    <property type="molecule type" value="Genomic_DNA"/>
</dbReference>
<dbReference type="GO" id="GO:0005739">
    <property type="term" value="C:mitochondrion"/>
    <property type="evidence" value="ECO:0007669"/>
    <property type="project" value="TreeGrafter"/>
</dbReference>
<dbReference type="GO" id="GO:0034599">
    <property type="term" value="P:cellular response to oxidative stress"/>
    <property type="evidence" value="ECO:0007669"/>
    <property type="project" value="TreeGrafter"/>
</dbReference>
<dbReference type="FunFam" id="3.30.390.30:FF:000004">
    <property type="entry name" value="Thioredoxin reductase 1, cytoplasmic"/>
    <property type="match status" value="1"/>
</dbReference>
<evidence type="ECO:0000256" key="5">
    <source>
        <dbReference type="ARBA" id="ARBA00022857"/>
    </source>
</evidence>
<dbReference type="InterPro" id="IPR023753">
    <property type="entry name" value="FAD/NAD-binding_dom"/>
</dbReference>
<keyword evidence="6 9" id="KW-0560">Oxidoreductase</keyword>
<evidence type="ECO:0000256" key="4">
    <source>
        <dbReference type="ARBA" id="ARBA00022827"/>
    </source>
</evidence>
<evidence type="ECO:0000313" key="12">
    <source>
        <dbReference type="EMBL" id="CDW53378.1"/>
    </source>
</evidence>
<dbReference type="Gene3D" id="3.50.50.60">
    <property type="entry name" value="FAD/NAD(P)-binding domain"/>
    <property type="match status" value="4"/>
</dbReference>
<dbReference type="InterPro" id="IPR036188">
    <property type="entry name" value="FAD/NAD-bd_sf"/>
</dbReference>
<proteinExistence type="inferred from homology"/>
<keyword evidence="3 9" id="KW-0285">Flavoprotein</keyword>
<keyword evidence="8 9" id="KW-0676">Redox-active center</keyword>
<dbReference type="Proteomes" id="UP000030665">
    <property type="component" value="Unassembled WGS sequence"/>
</dbReference>
<protein>
    <submittedName>
        <fullName evidence="12">Thioredoxin reductase 2</fullName>
    </submittedName>
</protein>
<dbReference type="SUPFAM" id="SSF55424">
    <property type="entry name" value="FAD/NAD-linked reductases, dimerisation (C-terminal) domain"/>
    <property type="match status" value="1"/>
</dbReference>
<reference evidence="12" key="2">
    <citation type="submission" date="2014-03" db="EMBL/GenBank/DDBJ databases">
        <title>The whipworm genome and dual-species transcriptomics of an intimate host-pathogen interaction.</title>
        <authorList>
            <person name="Foth B.J."/>
            <person name="Tsai I.J."/>
            <person name="Reid A.J."/>
            <person name="Bancroft A.J."/>
            <person name="Nichol S."/>
            <person name="Tracey A."/>
            <person name="Holroyd N."/>
            <person name="Cotton J.A."/>
            <person name="Stanley E.J."/>
            <person name="Zarowiecki M."/>
            <person name="Liu J.Z."/>
            <person name="Huckvale T."/>
            <person name="Cooper P.J."/>
            <person name="Grencis R.K."/>
            <person name="Berriman M."/>
        </authorList>
    </citation>
    <scope>NUCLEOTIDE SEQUENCE [LARGE SCALE GENOMIC DNA]</scope>
</reference>
<dbReference type="InterPro" id="IPR004099">
    <property type="entry name" value="Pyr_nucl-diS_OxRdtase_dimer"/>
</dbReference>
<accession>A0A077Z0X4</accession>
<evidence type="ECO:0000259" key="10">
    <source>
        <dbReference type="Pfam" id="PF02852"/>
    </source>
</evidence>
<dbReference type="PROSITE" id="PS00076">
    <property type="entry name" value="PYRIDINE_REDOX_1"/>
    <property type="match status" value="1"/>
</dbReference>
<dbReference type="InterPro" id="IPR012999">
    <property type="entry name" value="Pyr_OxRdtase_I_AS"/>
</dbReference>
<feature type="domain" description="FAD/NAD(P)-binding" evidence="11">
    <location>
        <begin position="248"/>
        <end position="319"/>
    </location>
</feature>
<dbReference type="GO" id="GO:0050660">
    <property type="term" value="F:flavin adenine dinucleotide binding"/>
    <property type="evidence" value="ECO:0007669"/>
    <property type="project" value="InterPro"/>
</dbReference>
<dbReference type="PRINTS" id="PR00411">
    <property type="entry name" value="PNDRDTASEI"/>
</dbReference>
<sequence length="515" mass="56576">MACRLANAKSSYDLIVIGGGSGGLACAKEGTTLGSKWGLGGTCVNVGCIPKKLMHQAALLNQSLKDAEAFGWQFDLKSKIIDWQKLRGAVQNHIRSLNWGHRVQLNENVSHLPFSKVDYMNAYGTFIDSHTIQAVGDKKKEVVYGENIVIATGIRPKYPQIPGVEEGITSDDLFCLAHPPGKTLVVGGSCEYQKRWQVPRFSPFRLLPAFISINVALECSGFLSGLGFPVKTMIRSIPLRGFDQLTVEWTDEHGKVFSETFDTLLWAVGREPRLSSMSIDKAGLLCHPKSGKLIVDDWDKTNVENIYAIGDIQHFYLPYPGVHLNHCINGYKFQACPTVENLASSSPSLIVVKSFGRLELTPVAIRSGKLLARRLFGGSKELMDYDRVPTTVFTPVEYSCVGLPEEVAIQKFGESEVEVYHASFMPLEFSVPQRKSEKCYIKVICKRSSPSHVLGVHYCGPNAGEIMQGFAVAMRCNLTVDQLLGTVGIHPTCAEELVKLKVTKRSGKSASVTGC</sequence>
<comment type="similarity">
    <text evidence="2 9">Belongs to the class-I pyridine nucleotide-disulfide oxidoreductase family.</text>
</comment>
<keyword evidence="7" id="KW-1015">Disulfide bond</keyword>
<evidence type="ECO:0000256" key="7">
    <source>
        <dbReference type="ARBA" id="ARBA00023157"/>
    </source>
</evidence>
<comment type="cofactor">
    <cofactor evidence="1">
        <name>FAD</name>
        <dbReference type="ChEBI" id="CHEBI:57692"/>
    </cofactor>
</comment>
<dbReference type="PANTHER" id="PTHR42737:SF7">
    <property type="entry name" value="THIOREDOXIN-DISULFIDE REDUCTASE"/>
    <property type="match status" value="1"/>
</dbReference>
<dbReference type="GO" id="GO:0045454">
    <property type="term" value="P:cell redox homeostasis"/>
    <property type="evidence" value="ECO:0007669"/>
    <property type="project" value="InterPro"/>
</dbReference>
<dbReference type="PRINTS" id="PR00368">
    <property type="entry name" value="FADPNR"/>
</dbReference>
<dbReference type="InterPro" id="IPR046952">
    <property type="entry name" value="GSHR/TRXR-like"/>
</dbReference>
<dbReference type="Pfam" id="PF02852">
    <property type="entry name" value="Pyr_redox_dim"/>
    <property type="match status" value="1"/>
</dbReference>
<dbReference type="SUPFAM" id="SSF51905">
    <property type="entry name" value="FAD/NAD(P)-binding domain"/>
    <property type="match status" value="1"/>
</dbReference>
<reference evidence="12" key="1">
    <citation type="submission" date="2014-01" db="EMBL/GenBank/DDBJ databases">
        <authorList>
            <person name="Aslett M."/>
        </authorList>
    </citation>
    <scope>NUCLEOTIDE SEQUENCE</scope>
</reference>
<dbReference type="STRING" id="36087.A0A077Z0X4"/>
<evidence type="ECO:0000256" key="6">
    <source>
        <dbReference type="ARBA" id="ARBA00023002"/>
    </source>
</evidence>
<dbReference type="OrthoDB" id="5956163at2759"/>
<keyword evidence="4 9" id="KW-0274">FAD</keyword>
<evidence type="ECO:0000256" key="2">
    <source>
        <dbReference type="ARBA" id="ARBA00007532"/>
    </source>
</evidence>
<name>A0A077Z0X4_TRITR</name>
<dbReference type="PANTHER" id="PTHR42737">
    <property type="entry name" value="GLUTATHIONE REDUCTASE"/>
    <property type="match status" value="1"/>
</dbReference>
<organism evidence="12 13">
    <name type="scientific">Trichuris trichiura</name>
    <name type="common">Whipworm</name>
    <name type="synonym">Trichocephalus trichiurus</name>
    <dbReference type="NCBI Taxonomy" id="36087"/>
    <lineage>
        <taxon>Eukaryota</taxon>
        <taxon>Metazoa</taxon>
        <taxon>Ecdysozoa</taxon>
        <taxon>Nematoda</taxon>
        <taxon>Enoplea</taxon>
        <taxon>Dorylaimia</taxon>
        <taxon>Trichinellida</taxon>
        <taxon>Trichuridae</taxon>
        <taxon>Trichuris</taxon>
    </lineage>
</organism>
<gene>
    <name evidence="12" type="ORF">TTRE_0000164201</name>
</gene>
<dbReference type="GO" id="GO:0006749">
    <property type="term" value="P:glutathione metabolic process"/>
    <property type="evidence" value="ECO:0007669"/>
    <property type="project" value="TreeGrafter"/>
</dbReference>
<evidence type="ECO:0000259" key="11">
    <source>
        <dbReference type="Pfam" id="PF07992"/>
    </source>
</evidence>
<keyword evidence="13" id="KW-1185">Reference proteome</keyword>
<evidence type="ECO:0000256" key="1">
    <source>
        <dbReference type="ARBA" id="ARBA00001974"/>
    </source>
</evidence>
<dbReference type="GO" id="GO:0004362">
    <property type="term" value="F:glutathione-disulfide reductase (NADPH) activity"/>
    <property type="evidence" value="ECO:0007669"/>
    <property type="project" value="TreeGrafter"/>
</dbReference>
<dbReference type="InterPro" id="IPR016156">
    <property type="entry name" value="FAD/NAD-linked_Rdtase_dimer_sf"/>
</dbReference>
<evidence type="ECO:0000256" key="3">
    <source>
        <dbReference type="ARBA" id="ARBA00022630"/>
    </source>
</evidence>
<dbReference type="GO" id="GO:0005829">
    <property type="term" value="C:cytosol"/>
    <property type="evidence" value="ECO:0007669"/>
    <property type="project" value="TreeGrafter"/>
</dbReference>
<keyword evidence="5" id="KW-0521">NADP</keyword>
<feature type="domain" description="FAD/NAD(P)-binding" evidence="11">
    <location>
        <begin position="12"/>
        <end position="189"/>
    </location>
</feature>
<feature type="domain" description="Pyridine nucleotide-disulphide oxidoreductase dimerisation" evidence="10">
    <location>
        <begin position="388"/>
        <end position="499"/>
    </location>
</feature>
<dbReference type="AlphaFoldDB" id="A0A077Z0X4"/>
<dbReference type="Gene3D" id="3.30.390.30">
    <property type="match status" value="1"/>
</dbReference>
<dbReference type="PROSITE" id="PS51257">
    <property type="entry name" value="PROKAR_LIPOPROTEIN"/>
    <property type="match status" value="1"/>
</dbReference>
<evidence type="ECO:0000313" key="13">
    <source>
        <dbReference type="Proteomes" id="UP000030665"/>
    </source>
</evidence>